<evidence type="ECO:0000313" key="1">
    <source>
        <dbReference type="EMBL" id="GAA4924959.1"/>
    </source>
</evidence>
<accession>A0ABP9G0Q7</accession>
<gene>
    <name evidence="1" type="ORF">GCM10025790_22790</name>
</gene>
<sequence length="265" mass="29366">MSNHLLAENPLLSTAIPTPDGWTTLGEVEVGTTLFGRQGAATTVIEVEPERDAEVYEMELADAQRLMVSGTSRWTVYDLVEMRERTLSIHDLAEAMLTRGGDEERKLPRYSIGLTRAVPGRKLQGVTLGEITEAGRMLIIDERPSIPEEYLRATVKQRDALLRGILTQAPRVSPLKGWAFSSDLVWDVAELARSLGLFAQVHDRPQAGFRLRFRFANGKPDPINGRIEIVRLAHLGAAEGRYLSTAAPEDGYLIGGFIPMYARPQ</sequence>
<reference evidence="2" key="1">
    <citation type="journal article" date="2019" name="Int. J. Syst. Evol. Microbiol.">
        <title>The Global Catalogue of Microorganisms (GCM) 10K type strain sequencing project: providing services to taxonomists for standard genome sequencing and annotation.</title>
        <authorList>
            <consortium name="The Broad Institute Genomics Platform"/>
            <consortium name="The Broad Institute Genome Sequencing Center for Infectious Disease"/>
            <person name="Wu L."/>
            <person name="Ma J."/>
        </authorList>
    </citation>
    <scope>NUCLEOTIDE SEQUENCE [LARGE SCALE GENOMIC DNA]</scope>
    <source>
        <strain evidence="2">JCM 19129</strain>
    </source>
</reference>
<comment type="caution">
    <text evidence="1">The sequence shown here is derived from an EMBL/GenBank/DDBJ whole genome shotgun (WGS) entry which is preliminary data.</text>
</comment>
<keyword evidence="2" id="KW-1185">Reference proteome</keyword>
<dbReference type="InterPro" id="IPR027434">
    <property type="entry name" value="Homing_endonucl"/>
</dbReference>
<dbReference type="Proteomes" id="UP001500368">
    <property type="component" value="Unassembled WGS sequence"/>
</dbReference>
<dbReference type="Gene3D" id="3.10.28.10">
    <property type="entry name" value="Homing endonucleases"/>
    <property type="match status" value="1"/>
</dbReference>
<protein>
    <submittedName>
        <fullName evidence="1">Uncharacterized protein</fullName>
    </submittedName>
</protein>
<dbReference type="EMBL" id="BAABLW010000007">
    <property type="protein sequence ID" value="GAA4924959.1"/>
    <property type="molecule type" value="Genomic_DNA"/>
</dbReference>
<organism evidence="1 2">
    <name type="scientific">Nesterenkonia rhizosphaerae</name>
    <dbReference type="NCBI Taxonomy" id="1348272"/>
    <lineage>
        <taxon>Bacteria</taxon>
        <taxon>Bacillati</taxon>
        <taxon>Actinomycetota</taxon>
        <taxon>Actinomycetes</taxon>
        <taxon>Micrococcales</taxon>
        <taxon>Micrococcaceae</taxon>
        <taxon>Nesterenkonia</taxon>
    </lineage>
</organism>
<dbReference type="RefSeq" id="WP_345478131.1">
    <property type="nucleotide sequence ID" value="NZ_BAABLW010000007.1"/>
</dbReference>
<proteinExistence type="predicted"/>
<name>A0ABP9G0Q7_9MICC</name>
<evidence type="ECO:0000313" key="2">
    <source>
        <dbReference type="Proteomes" id="UP001500368"/>
    </source>
</evidence>